<evidence type="ECO:0000259" key="2">
    <source>
        <dbReference type="SMART" id="SM00834"/>
    </source>
</evidence>
<evidence type="ECO:0000313" key="4">
    <source>
        <dbReference type="Proteomes" id="UP000642829"/>
    </source>
</evidence>
<reference evidence="3" key="2">
    <citation type="submission" date="2020-09" db="EMBL/GenBank/DDBJ databases">
        <authorList>
            <person name="Sun Q."/>
            <person name="Kim S."/>
        </authorList>
    </citation>
    <scope>NUCLEOTIDE SEQUENCE</scope>
    <source>
        <strain evidence="3">KCTC 12870</strain>
    </source>
</reference>
<dbReference type="SMART" id="SM00834">
    <property type="entry name" value="CxxC_CXXC_SSSS"/>
    <property type="match status" value="1"/>
</dbReference>
<reference evidence="3" key="1">
    <citation type="journal article" date="2014" name="Int. J. Syst. Evol. Microbiol.">
        <title>Complete genome sequence of Corynebacterium casei LMG S-19264T (=DSM 44701T), isolated from a smear-ripened cheese.</title>
        <authorList>
            <consortium name="US DOE Joint Genome Institute (JGI-PGF)"/>
            <person name="Walter F."/>
            <person name="Albersmeier A."/>
            <person name="Kalinowski J."/>
            <person name="Ruckert C."/>
        </authorList>
    </citation>
    <scope>NUCLEOTIDE SEQUENCE</scope>
    <source>
        <strain evidence="3">KCTC 12870</strain>
    </source>
</reference>
<sequence length="94" mass="10403">MPTYDYHCSACETDFEHVQSMKDAPLTACPLCKKKGKVKRMISSGAGIIFKGTGFYETDYKKKSGGEPKNETPKAETKSEPKTESKKSDSKKSD</sequence>
<accession>A0A8J3GCS6</accession>
<dbReference type="EMBL" id="BMXG01000009">
    <property type="protein sequence ID" value="GHC00948.1"/>
    <property type="molecule type" value="Genomic_DNA"/>
</dbReference>
<dbReference type="Proteomes" id="UP000642829">
    <property type="component" value="Unassembled WGS sequence"/>
</dbReference>
<dbReference type="PANTHER" id="PTHR34404:SF2">
    <property type="entry name" value="CONSERVED SERINE RICH PROTEIN"/>
    <property type="match status" value="1"/>
</dbReference>
<protein>
    <recommendedName>
        <fullName evidence="2">Putative regulatory protein FmdB zinc ribbon domain-containing protein</fullName>
    </recommendedName>
</protein>
<dbReference type="AlphaFoldDB" id="A0A8J3GCS6"/>
<dbReference type="PANTHER" id="PTHR34404">
    <property type="entry name" value="REGULATORY PROTEIN, FMDB FAMILY"/>
    <property type="match status" value="1"/>
</dbReference>
<keyword evidence="4" id="KW-1185">Reference proteome</keyword>
<evidence type="ECO:0000256" key="1">
    <source>
        <dbReference type="SAM" id="MobiDB-lite"/>
    </source>
</evidence>
<dbReference type="Pfam" id="PF09723">
    <property type="entry name" value="Zn_ribbon_8"/>
    <property type="match status" value="1"/>
</dbReference>
<comment type="caution">
    <text evidence="3">The sequence shown here is derived from an EMBL/GenBank/DDBJ whole genome shotgun (WGS) entry which is preliminary data.</text>
</comment>
<feature type="region of interest" description="Disordered" evidence="1">
    <location>
        <begin position="61"/>
        <end position="94"/>
    </location>
</feature>
<name>A0A8J3GCS6_9BACT</name>
<dbReference type="InterPro" id="IPR013429">
    <property type="entry name" value="Regulatory_FmdB_Zinc_ribbon"/>
</dbReference>
<evidence type="ECO:0000313" key="3">
    <source>
        <dbReference type="EMBL" id="GHC00948.1"/>
    </source>
</evidence>
<dbReference type="NCBIfam" id="TIGR02605">
    <property type="entry name" value="CxxC_CxxC_SSSS"/>
    <property type="match status" value="1"/>
</dbReference>
<organism evidence="3 4">
    <name type="scientific">Cerasicoccus arenae</name>
    <dbReference type="NCBI Taxonomy" id="424488"/>
    <lineage>
        <taxon>Bacteria</taxon>
        <taxon>Pseudomonadati</taxon>
        <taxon>Verrucomicrobiota</taxon>
        <taxon>Opitutia</taxon>
        <taxon>Puniceicoccales</taxon>
        <taxon>Cerasicoccaceae</taxon>
        <taxon>Cerasicoccus</taxon>
    </lineage>
</organism>
<feature type="domain" description="Putative regulatory protein FmdB zinc ribbon" evidence="2">
    <location>
        <begin position="1"/>
        <end position="43"/>
    </location>
</feature>
<dbReference type="RefSeq" id="WP_189513968.1">
    <property type="nucleotide sequence ID" value="NZ_BMXG01000009.1"/>
</dbReference>
<proteinExistence type="predicted"/>
<gene>
    <name evidence="3" type="ORF">GCM10007047_16640</name>
</gene>